<dbReference type="Proteomes" id="UP000431533">
    <property type="component" value="Unassembled WGS sequence"/>
</dbReference>
<evidence type="ECO:0000313" key="3">
    <source>
        <dbReference type="Proteomes" id="UP000431533"/>
    </source>
</evidence>
<evidence type="ECO:0000313" key="2">
    <source>
        <dbReference type="EMBL" id="TVY26033.1"/>
    </source>
</evidence>
<feature type="region of interest" description="Disordered" evidence="1">
    <location>
        <begin position="193"/>
        <end position="227"/>
    </location>
</feature>
<dbReference type="RefSeq" id="XP_031004821.1">
    <property type="nucleotide sequence ID" value="XM_031150424.1"/>
</dbReference>
<organism evidence="2 3">
    <name type="scientific">Lachnellula hyalina</name>
    <dbReference type="NCBI Taxonomy" id="1316788"/>
    <lineage>
        <taxon>Eukaryota</taxon>
        <taxon>Fungi</taxon>
        <taxon>Dikarya</taxon>
        <taxon>Ascomycota</taxon>
        <taxon>Pezizomycotina</taxon>
        <taxon>Leotiomycetes</taxon>
        <taxon>Helotiales</taxon>
        <taxon>Lachnaceae</taxon>
        <taxon>Lachnellula</taxon>
    </lineage>
</organism>
<evidence type="ECO:0000256" key="1">
    <source>
        <dbReference type="SAM" id="MobiDB-lite"/>
    </source>
</evidence>
<dbReference type="EMBL" id="QGMH01000079">
    <property type="protein sequence ID" value="TVY26033.1"/>
    <property type="molecule type" value="Genomic_DNA"/>
</dbReference>
<accession>A0A8H8R0D5</accession>
<name>A0A8H8R0D5_9HELO</name>
<protein>
    <recommendedName>
        <fullName evidence="4">Fungal N-terminal domain-containing protein</fullName>
    </recommendedName>
</protein>
<proteinExistence type="predicted"/>
<sequence length="371" mass="41651">MAELGVAASAISIASIAIQVGDSIIKLKDFWNHVKEAPEEIKWLIEEIETLGFVLSGVESSKTHSDPPHLEPAFANRCLESCRKGASILEAVVKEADEEIRKRRKVGGVKAVLKKGTIERLKERLRMRIPISTTLVSIADNFGGYRALHKQRHELHREWAELQQRQLDELRTSVTQSTDAVLSLHTTVGQQEKLASPSLCNSRPSHAATTSDSLERTATGVQKAQKRQQTILARLRGPRWIPLMSRVLEISGSKAPSGWDFSIRTYNVVPLDSPVMQFARRGELSKLQGLITEGKASLLDRSEYGETLLNVRTFLFVLSSYNDRMFETSKPNTSQAAVANQRLEVVKFILCQSFDDTNHRWFSSWTLKNCN</sequence>
<gene>
    <name evidence="2" type="ORF">LHYA1_G005479</name>
</gene>
<dbReference type="OrthoDB" id="3200163at2759"/>
<comment type="caution">
    <text evidence="2">The sequence shown here is derived from an EMBL/GenBank/DDBJ whole genome shotgun (WGS) entry which is preliminary data.</text>
</comment>
<dbReference type="AlphaFoldDB" id="A0A8H8R0D5"/>
<dbReference type="GeneID" id="41985677"/>
<reference evidence="2 3" key="1">
    <citation type="submission" date="2018-05" db="EMBL/GenBank/DDBJ databases">
        <title>Genome sequencing and assembly of the regulated plant pathogen Lachnellula willkommii and related sister species for the development of diagnostic species identification markers.</title>
        <authorList>
            <person name="Giroux E."/>
            <person name="Bilodeau G."/>
        </authorList>
    </citation>
    <scope>NUCLEOTIDE SEQUENCE [LARGE SCALE GENOMIC DNA]</scope>
    <source>
        <strain evidence="2 3">CBS 185.66</strain>
    </source>
</reference>
<keyword evidence="3" id="KW-1185">Reference proteome</keyword>
<feature type="compositionally biased region" description="Polar residues" evidence="1">
    <location>
        <begin position="198"/>
        <end position="212"/>
    </location>
</feature>
<evidence type="ECO:0008006" key="4">
    <source>
        <dbReference type="Google" id="ProtNLM"/>
    </source>
</evidence>